<accession>A0A917YBL7</accession>
<dbReference type="Proteomes" id="UP000600365">
    <property type="component" value="Unassembled WGS sequence"/>
</dbReference>
<evidence type="ECO:0000313" key="1">
    <source>
        <dbReference type="EMBL" id="GGN85561.1"/>
    </source>
</evidence>
<gene>
    <name evidence="1" type="ORF">GCM10011579_076560</name>
</gene>
<evidence type="ECO:0000313" key="2">
    <source>
        <dbReference type="Proteomes" id="UP000600365"/>
    </source>
</evidence>
<proteinExistence type="predicted"/>
<dbReference type="AlphaFoldDB" id="A0A917YBL7"/>
<keyword evidence="2" id="KW-1185">Reference proteome</keyword>
<organism evidence="1 2">
    <name type="scientific">Streptomyces albiflavescens</name>
    <dbReference type="NCBI Taxonomy" id="1623582"/>
    <lineage>
        <taxon>Bacteria</taxon>
        <taxon>Bacillati</taxon>
        <taxon>Actinomycetota</taxon>
        <taxon>Actinomycetes</taxon>
        <taxon>Kitasatosporales</taxon>
        <taxon>Streptomycetaceae</taxon>
        <taxon>Streptomyces</taxon>
    </lineage>
</organism>
<comment type="caution">
    <text evidence="1">The sequence shown here is derived from an EMBL/GenBank/DDBJ whole genome shotgun (WGS) entry which is preliminary data.</text>
</comment>
<dbReference type="EMBL" id="BMMM01000018">
    <property type="protein sequence ID" value="GGN85561.1"/>
    <property type="molecule type" value="Genomic_DNA"/>
</dbReference>
<reference evidence="1 2" key="1">
    <citation type="journal article" date="2014" name="Int. J. Syst. Evol. Microbiol.">
        <title>Complete genome sequence of Corynebacterium casei LMG S-19264T (=DSM 44701T), isolated from a smear-ripened cheese.</title>
        <authorList>
            <consortium name="US DOE Joint Genome Institute (JGI-PGF)"/>
            <person name="Walter F."/>
            <person name="Albersmeier A."/>
            <person name="Kalinowski J."/>
            <person name="Ruckert C."/>
        </authorList>
    </citation>
    <scope>NUCLEOTIDE SEQUENCE [LARGE SCALE GENOMIC DNA]</scope>
    <source>
        <strain evidence="1 2">CGMCC 4.7111</strain>
    </source>
</reference>
<name>A0A917YBL7_9ACTN</name>
<protein>
    <submittedName>
        <fullName evidence="1">Uncharacterized protein</fullName>
    </submittedName>
</protein>
<sequence>MSTKPAHCLSWVQAPTPWLATKGEAPANAVAAWRVGPMPESGGLRLSGRRLLADLDWAAWREGSGVALQYVLNPQLRSIEGIRKDQQG</sequence>